<dbReference type="EMBL" id="ML991782">
    <property type="protein sequence ID" value="KAF2237080.1"/>
    <property type="molecule type" value="Genomic_DNA"/>
</dbReference>
<dbReference type="Proteomes" id="UP000800092">
    <property type="component" value="Unassembled WGS sequence"/>
</dbReference>
<evidence type="ECO:0000313" key="2">
    <source>
        <dbReference type="Proteomes" id="UP000800092"/>
    </source>
</evidence>
<dbReference type="AlphaFoldDB" id="A0A6A6HHZ1"/>
<proteinExistence type="predicted"/>
<name>A0A6A6HHZ1_VIRVR</name>
<gene>
    <name evidence="1" type="ORF">EV356DRAFT_574608</name>
</gene>
<protein>
    <submittedName>
        <fullName evidence="1">Uncharacterized protein</fullName>
    </submittedName>
</protein>
<evidence type="ECO:0000313" key="1">
    <source>
        <dbReference type="EMBL" id="KAF2237080.1"/>
    </source>
</evidence>
<accession>A0A6A6HHZ1</accession>
<sequence length="77" mass="8688">MSLWKSYTSLTSNTRLLLGLGILAWGSAGLFFSEGVESAMGMKASEKEKQEVQEWIPRMLWLNWGARGFTALWEGFV</sequence>
<organism evidence="1 2">
    <name type="scientific">Viridothelium virens</name>
    <name type="common">Speckled blister lichen</name>
    <name type="synonym">Trypethelium virens</name>
    <dbReference type="NCBI Taxonomy" id="1048519"/>
    <lineage>
        <taxon>Eukaryota</taxon>
        <taxon>Fungi</taxon>
        <taxon>Dikarya</taxon>
        <taxon>Ascomycota</taxon>
        <taxon>Pezizomycotina</taxon>
        <taxon>Dothideomycetes</taxon>
        <taxon>Dothideomycetes incertae sedis</taxon>
        <taxon>Trypetheliales</taxon>
        <taxon>Trypetheliaceae</taxon>
        <taxon>Viridothelium</taxon>
    </lineage>
</organism>
<keyword evidence="2" id="KW-1185">Reference proteome</keyword>
<dbReference type="OrthoDB" id="2555959at2759"/>
<reference evidence="1" key="1">
    <citation type="journal article" date="2020" name="Stud. Mycol.">
        <title>101 Dothideomycetes genomes: a test case for predicting lifestyles and emergence of pathogens.</title>
        <authorList>
            <person name="Haridas S."/>
            <person name="Albert R."/>
            <person name="Binder M."/>
            <person name="Bloem J."/>
            <person name="Labutti K."/>
            <person name="Salamov A."/>
            <person name="Andreopoulos B."/>
            <person name="Baker S."/>
            <person name="Barry K."/>
            <person name="Bills G."/>
            <person name="Bluhm B."/>
            <person name="Cannon C."/>
            <person name="Castanera R."/>
            <person name="Culley D."/>
            <person name="Daum C."/>
            <person name="Ezra D."/>
            <person name="Gonzalez J."/>
            <person name="Henrissat B."/>
            <person name="Kuo A."/>
            <person name="Liang C."/>
            <person name="Lipzen A."/>
            <person name="Lutzoni F."/>
            <person name="Magnuson J."/>
            <person name="Mondo S."/>
            <person name="Nolan M."/>
            <person name="Ohm R."/>
            <person name="Pangilinan J."/>
            <person name="Park H.-J."/>
            <person name="Ramirez L."/>
            <person name="Alfaro M."/>
            <person name="Sun H."/>
            <person name="Tritt A."/>
            <person name="Yoshinaga Y."/>
            <person name="Zwiers L.-H."/>
            <person name="Turgeon B."/>
            <person name="Goodwin S."/>
            <person name="Spatafora J."/>
            <person name="Crous P."/>
            <person name="Grigoriev I."/>
        </authorList>
    </citation>
    <scope>NUCLEOTIDE SEQUENCE</scope>
    <source>
        <strain evidence="1">Tuck. ex Michener</strain>
    </source>
</reference>